<evidence type="ECO:0000313" key="2">
    <source>
        <dbReference type="EMBL" id="QDT74664.1"/>
    </source>
</evidence>
<keyword evidence="2" id="KW-0456">Lyase</keyword>
<dbReference type="InterPro" id="IPR036237">
    <property type="entry name" value="Xyl_isomerase-like_sf"/>
</dbReference>
<dbReference type="SUPFAM" id="SSF51658">
    <property type="entry name" value="Xylose isomerase-like"/>
    <property type="match status" value="1"/>
</dbReference>
<dbReference type="RefSeq" id="WP_210420996.1">
    <property type="nucleotide sequence ID" value="NZ_CP036339.1"/>
</dbReference>
<dbReference type="AlphaFoldDB" id="A0A517U204"/>
<dbReference type="PANTHER" id="PTHR12110:SF41">
    <property type="entry name" value="INOSOSE DEHYDRATASE"/>
    <property type="match status" value="1"/>
</dbReference>
<dbReference type="InterPro" id="IPR013022">
    <property type="entry name" value="Xyl_isomerase-like_TIM-brl"/>
</dbReference>
<proteinExistence type="predicted"/>
<feature type="domain" description="Xylose isomerase-like TIM barrel" evidence="1">
    <location>
        <begin position="33"/>
        <end position="266"/>
    </location>
</feature>
<reference evidence="2 3" key="1">
    <citation type="submission" date="2019-02" db="EMBL/GenBank/DDBJ databases">
        <title>Deep-cultivation of Planctomycetes and their phenomic and genomic characterization uncovers novel biology.</title>
        <authorList>
            <person name="Wiegand S."/>
            <person name="Jogler M."/>
            <person name="Boedeker C."/>
            <person name="Pinto D."/>
            <person name="Vollmers J."/>
            <person name="Rivas-Marin E."/>
            <person name="Kohn T."/>
            <person name="Peeters S.H."/>
            <person name="Heuer A."/>
            <person name="Rast P."/>
            <person name="Oberbeckmann S."/>
            <person name="Bunk B."/>
            <person name="Jeske O."/>
            <person name="Meyerdierks A."/>
            <person name="Storesund J.E."/>
            <person name="Kallscheuer N."/>
            <person name="Luecker S."/>
            <person name="Lage O.M."/>
            <person name="Pohl T."/>
            <person name="Merkel B.J."/>
            <person name="Hornburger P."/>
            <person name="Mueller R.-W."/>
            <person name="Bruemmer F."/>
            <person name="Labrenz M."/>
            <person name="Spormann A.M."/>
            <person name="Op den Camp H."/>
            <person name="Overmann J."/>
            <person name="Amann R."/>
            <person name="Jetten M.S.M."/>
            <person name="Mascher T."/>
            <person name="Medema M.H."/>
            <person name="Devos D.P."/>
            <person name="Kaster A.-K."/>
            <person name="Ovreas L."/>
            <person name="Rohde M."/>
            <person name="Galperin M.Y."/>
            <person name="Jogler C."/>
        </authorList>
    </citation>
    <scope>NUCLEOTIDE SEQUENCE [LARGE SCALE GENOMIC DNA]</scope>
    <source>
        <strain evidence="2 3">I41</strain>
    </source>
</reference>
<sequence length="274" mass="30189">MTTLPFRFGNECYTWFMSGSGATHANRLDHMIDVTAQAGLTGIEPIHFWMGDLSDPTRLAASLQSHGIELAAIALVLPWNYPLETEQERIEADRVIALLQRFPGALLCTVQAPTSRDDLAQRRQNLVGNVNAVSLRAAERGVDASFHPNSPPTSINRTAEDYEVILNGLDRAVTGWTPDVGHIINGGMDPLATMQQWQSLINHVHFKDWDGAPEFALMGAGKVDLIGVTRWLKSWNYAGWIICEDEAEAAVDDPDGVTLHDGRWIQEVLIPALA</sequence>
<evidence type="ECO:0000313" key="3">
    <source>
        <dbReference type="Proteomes" id="UP000317909"/>
    </source>
</evidence>
<organism evidence="2 3">
    <name type="scientific">Lacipirellula limnantheis</name>
    <dbReference type="NCBI Taxonomy" id="2528024"/>
    <lineage>
        <taxon>Bacteria</taxon>
        <taxon>Pseudomonadati</taxon>
        <taxon>Planctomycetota</taxon>
        <taxon>Planctomycetia</taxon>
        <taxon>Pirellulales</taxon>
        <taxon>Lacipirellulaceae</taxon>
        <taxon>Lacipirellula</taxon>
    </lineage>
</organism>
<keyword evidence="3" id="KW-1185">Reference proteome</keyword>
<dbReference type="GO" id="GO:0050114">
    <property type="term" value="F:myo-inosose-2 dehydratase activity"/>
    <property type="evidence" value="ECO:0007669"/>
    <property type="project" value="UniProtKB-EC"/>
</dbReference>
<dbReference type="Proteomes" id="UP000317909">
    <property type="component" value="Chromosome"/>
</dbReference>
<name>A0A517U204_9BACT</name>
<dbReference type="InterPro" id="IPR050312">
    <property type="entry name" value="IolE/XylAMocC-like"/>
</dbReference>
<dbReference type="EMBL" id="CP036339">
    <property type="protein sequence ID" value="QDT74664.1"/>
    <property type="molecule type" value="Genomic_DNA"/>
</dbReference>
<evidence type="ECO:0000259" key="1">
    <source>
        <dbReference type="Pfam" id="PF01261"/>
    </source>
</evidence>
<gene>
    <name evidence="2" type="primary">iolE_3</name>
    <name evidence="2" type="ORF">I41_38610</name>
</gene>
<dbReference type="PANTHER" id="PTHR12110">
    <property type="entry name" value="HYDROXYPYRUVATE ISOMERASE"/>
    <property type="match status" value="1"/>
</dbReference>
<dbReference type="Gene3D" id="3.20.20.150">
    <property type="entry name" value="Divalent-metal-dependent TIM barrel enzymes"/>
    <property type="match status" value="1"/>
</dbReference>
<dbReference type="EC" id="4.2.1.44" evidence="2"/>
<protein>
    <submittedName>
        <fullName evidence="2">Inosose dehydratase</fullName>
        <ecNumber evidence="2">4.2.1.44</ecNumber>
    </submittedName>
</protein>
<accession>A0A517U204</accession>
<dbReference type="Pfam" id="PF01261">
    <property type="entry name" value="AP_endonuc_2"/>
    <property type="match status" value="1"/>
</dbReference>
<dbReference type="KEGG" id="llh:I41_38610"/>